<evidence type="ECO:0000313" key="2">
    <source>
        <dbReference type="Proteomes" id="UP000178179"/>
    </source>
</evidence>
<dbReference type="EMBL" id="MHIS01000013">
    <property type="protein sequence ID" value="OGY56599.1"/>
    <property type="molecule type" value="Genomic_DNA"/>
</dbReference>
<comment type="caution">
    <text evidence="1">The sequence shown here is derived from an EMBL/GenBank/DDBJ whole genome shotgun (WGS) entry which is preliminary data.</text>
</comment>
<accession>A0A1G1YWI4</accession>
<gene>
    <name evidence="1" type="ORF">A2119_01740</name>
</gene>
<sequence length="94" mass="11578">MPKNISRLPYFKAKQKLAGKTVANFLLRKFRPSIKEKIPQHYLTQPIPHKRLRWIKEESKRYPYFLRFDIRLYYPLLIIKFCWRGSIRFPIWGP</sequence>
<dbReference type="Proteomes" id="UP000178179">
    <property type="component" value="Unassembled WGS sequence"/>
</dbReference>
<dbReference type="AlphaFoldDB" id="A0A1G1YWI4"/>
<organism evidence="1 2">
    <name type="scientific">Candidatus Colwellbacteria bacterium GWA2_46_10</name>
    <dbReference type="NCBI Taxonomy" id="1797684"/>
    <lineage>
        <taxon>Bacteria</taxon>
        <taxon>Candidatus Colwelliibacteriota</taxon>
    </lineage>
</organism>
<proteinExistence type="predicted"/>
<evidence type="ECO:0000313" key="1">
    <source>
        <dbReference type="EMBL" id="OGY56599.1"/>
    </source>
</evidence>
<protein>
    <submittedName>
        <fullName evidence="1">Uncharacterized protein</fullName>
    </submittedName>
</protein>
<reference evidence="1 2" key="1">
    <citation type="journal article" date="2016" name="Nat. Commun.">
        <title>Thousands of microbial genomes shed light on interconnected biogeochemical processes in an aquifer system.</title>
        <authorList>
            <person name="Anantharaman K."/>
            <person name="Brown C.T."/>
            <person name="Hug L.A."/>
            <person name="Sharon I."/>
            <person name="Castelle C.J."/>
            <person name="Probst A.J."/>
            <person name="Thomas B.C."/>
            <person name="Singh A."/>
            <person name="Wilkins M.J."/>
            <person name="Karaoz U."/>
            <person name="Brodie E.L."/>
            <person name="Williams K.H."/>
            <person name="Hubbard S.S."/>
            <person name="Banfield J.F."/>
        </authorList>
    </citation>
    <scope>NUCLEOTIDE SEQUENCE [LARGE SCALE GENOMIC DNA]</scope>
</reference>
<name>A0A1G1YWI4_9BACT</name>